<accession>Q7VM18</accession>
<evidence type="ECO:0000313" key="1">
    <source>
        <dbReference type="EMBL" id="AAP96050.1"/>
    </source>
</evidence>
<dbReference type="HOGENOM" id="CLU_3200444_0_0_6"/>
<evidence type="ECO:0000313" key="2">
    <source>
        <dbReference type="Proteomes" id="UP000001022"/>
    </source>
</evidence>
<organism evidence="1 2">
    <name type="scientific">Haemophilus ducreyi (strain 35000HP / ATCC 700724)</name>
    <dbReference type="NCBI Taxonomy" id="233412"/>
    <lineage>
        <taxon>Bacteria</taxon>
        <taxon>Pseudomonadati</taxon>
        <taxon>Pseudomonadota</taxon>
        <taxon>Gammaproteobacteria</taxon>
        <taxon>Pasteurellales</taxon>
        <taxon>Pasteurellaceae</taxon>
        <taxon>Haemophilus</taxon>
    </lineage>
</organism>
<proteinExistence type="predicted"/>
<dbReference type="AlphaFoldDB" id="Q7VM18"/>
<dbReference type="Proteomes" id="UP000001022">
    <property type="component" value="Chromosome"/>
</dbReference>
<gene>
    <name evidence="1" type="ordered locus">HD_1203</name>
</gene>
<dbReference type="KEGG" id="hdu:HD_1203"/>
<sequence length="45" mass="5470">MDPFEHFLYFSIFLSGDCKKLSKLDRLLFVIGLNFRCNFYLFEIE</sequence>
<name>Q7VM18_HAEDU</name>
<dbReference type="STRING" id="233412.HD_1203"/>
<protein>
    <submittedName>
        <fullName evidence="1">Uncharacterized protein</fullName>
    </submittedName>
</protein>
<dbReference type="EMBL" id="AE017143">
    <property type="protein sequence ID" value="AAP96050.1"/>
    <property type="molecule type" value="Genomic_DNA"/>
</dbReference>
<keyword evidence="2" id="KW-1185">Reference proteome</keyword>
<reference evidence="2" key="1">
    <citation type="submission" date="2003-06" db="EMBL/GenBank/DDBJ databases">
        <title>The complete genome sequence of Haemophilus ducreyi.</title>
        <authorList>
            <person name="Munson R.S. Jr."/>
            <person name="Ray W.C."/>
            <person name="Mahairas G."/>
            <person name="Sabo P."/>
            <person name="Mungur R."/>
            <person name="Johnson L."/>
            <person name="Nguyen D."/>
            <person name="Wang J."/>
            <person name="Forst C."/>
            <person name="Hood L."/>
        </authorList>
    </citation>
    <scope>NUCLEOTIDE SEQUENCE [LARGE SCALE GENOMIC DNA]</scope>
    <source>
        <strain evidence="2">35000HP / ATCC 700724</strain>
    </source>
</reference>